<comment type="caution">
    <text evidence="5">The sequence shown here is derived from an EMBL/GenBank/DDBJ whole genome shotgun (WGS) entry which is preliminary data.</text>
</comment>
<dbReference type="InterPro" id="IPR011989">
    <property type="entry name" value="ARM-like"/>
</dbReference>
<feature type="domain" description="PUM-HD" evidence="4">
    <location>
        <begin position="101"/>
        <end position="436"/>
    </location>
</feature>
<feature type="compositionally biased region" description="Low complexity" evidence="3">
    <location>
        <begin position="425"/>
        <end position="450"/>
    </location>
</feature>
<evidence type="ECO:0000256" key="1">
    <source>
        <dbReference type="ARBA" id="ARBA00022737"/>
    </source>
</evidence>
<dbReference type="Pfam" id="PF00806">
    <property type="entry name" value="PUF"/>
    <property type="match status" value="8"/>
</dbReference>
<feature type="region of interest" description="Disordered" evidence="3">
    <location>
        <begin position="416"/>
        <end position="483"/>
    </location>
</feature>
<dbReference type="PROSITE" id="PS50303">
    <property type="entry name" value="PUM_HD"/>
    <property type="match status" value="1"/>
</dbReference>
<evidence type="ECO:0000313" key="5">
    <source>
        <dbReference type="EMBL" id="GMH55721.1"/>
    </source>
</evidence>
<dbReference type="Gene3D" id="1.25.10.10">
    <property type="entry name" value="Leucine-rich Repeat Variant"/>
    <property type="match status" value="1"/>
</dbReference>
<feature type="repeat" description="Pumilio" evidence="2">
    <location>
        <begin position="295"/>
        <end position="330"/>
    </location>
</feature>
<sequence length="483" mass="53110">MHLISERDVGFDYGGFDDAGQNASGEPPGFFADESPGFSANEPPGFSANEPLGFSANEPPGYSSAPSGHAPPLGSLNYPGQQVDILASYKASLMMSEPAFSQQPQKDQKYSIPANVGAAFPYEYVRSDFLSFALDRHGSRLIQRHLSSGDPSTLSLIIQDSVPYLLALSTDIFGNYIVQQMITNSKTMPPQILESLKANVIPLCIDQHGCRVVQASFCHNIALVVIATELQNSGRLGEMTIHVNGNHVVQKIVQLAGPNNYGLSQLLEASMYPLAKDQCGCRFVQRMIEVGWVSTTTWDVKTLINEKYGHYIIQHLLKHSSSVDKSKVFARIVRLGVVPLCRQRYASNVIEKLLMNGQPEHVRYIIQSLEGVDFDGVPICVKLAKDQYGNYVIDKAASAPGGERIKQMVESNAGQWDGGGTIHYSQHPHQQAPHWQQQHSSQQLSSAAPHYQPKQQRQLSSNAPHYQPQKPLNGAAPLYQPPH</sequence>
<protein>
    <recommendedName>
        <fullName evidence="4">PUM-HD domain-containing protein</fullName>
    </recommendedName>
</protein>
<dbReference type="SMART" id="SM00025">
    <property type="entry name" value="Pumilio"/>
    <property type="match status" value="8"/>
</dbReference>
<dbReference type="AlphaFoldDB" id="A0A9W6ZPH7"/>
<dbReference type="OrthoDB" id="668540at2759"/>
<keyword evidence="1" id="KW-0677">Repeat</keyword>
<organism evidence="5 6">
    <name type="scientific">Triparma retinervis</name>
    <dbReference type="NCBI Taxonomy" id="2557542"/>
    <lineage>
        <taxon>Eukaryota</taxon>
        <taxon>Sar</taxon>
        <taxon>Stramenopiles</taxon>
        <taxon>Ochrophyta</taxon>
        <taxon>Bolidophyceae</taxon>
        <taxon>Parmales</taxon>
        <taxon>Triparmaceae</taxon>
        <taxon>Triparma</taxon>
    </lineage>
</organism>
<dbReference type="GO" id="GO:0005737">
    <property type="term" value="C:cytoplasm"/>
    <property type="evidence" value="ECO:0007669"/>
    <property type="project" value="TreeGrafter"/>
</dbReference>
<name>A0A9W6ZPH7_9STRA</name>
<feature type="repeat" description="Pumilio" evidence="2">
    <location>
        <begin position="229"/>
        <end position="268"/>
    </location>
</feature>
<proteinExistence type="predicted"/>
<evidence type="ECO:0000256" key="2">
    <source>
        <dbReference type="PROSITE-ProRule" id="PRU00317"/>
    </source>
</evidence>
<feature type="repeat" description="Pumilio" evidence="2">
    <location>
        <begin position="123"/>
        <end position="159"/>
    </location>
</feature>
<evidence type="ECO:0000313" key="6">
    <source>
        <dbReference type="Proteomes" id="UP001165082"/>
    </source>
</evidence>
<dbReference type="GO" id="GO:0003730">
    <property type="term" value="F:mRNA 3'-UTR binding"/>
    <property type="evidence" value="ECO:0007669"/>
    <property type="project" value="TreeGrafter"/>
</dbReference>
<dbReference type="GO" id="GO:0010608">
    <property type="term" value="P:post-transcriptional regulation of gene expression"/>
    <property type="evidence" value="ECO:0007669"/>
    <property type="project" value="TreeGrafter"/>
</dbReference>
<keyword evidence="6" id="KW-1185">Reference proteome</keyword>
<accession>A0A9W6ZPH7</accession>
<dbReference type="PANTHER" id="PTHR12537:SF112">
    <property type="entry name" value="FEM-3 MRNA-BINDING FACTOR 1-RELATED"/>
    <property type="match status" value="1"/>
</dbReference>
<dbReference type="PANTHER" id="PTHR12537">
    <property type="entry name" value="RNA BINDING PROTEIN PUMILIO-RELATED"/>
    <property type="match status" value="1"/>
</dbReference>
<evidence type="ECO:0000259" key="4">
    <source>
        <dbReference type="PROSITE" id="PS50303"/>
    </source>
</evidence>
<reference evidence="5" key="1">
    <citation type="submission" date="2022-07" db="EMBL/GenBank/DDBJ databases">
        <title>Genome analysis of Parmales, a sister group of diatoms, reveals the evolutionary specialization of diatoms from phago-mixotrophs to photoautotrophs.</title>
        <authorList>
            <person name="Ban H."/>
            <person name="Sato S."/>
            <person name="Yoshikawa S."/>
            <person name="Kazumasa Y."/>
            <person name="Nakamura Y."/>
            <person name="Ichinomiya M."/>
            <person name="Saitoh K."/>
            <person name="Sato N."/>
            <person name="Blanc-Mathieu R."/>
            <person name="Endo H."/>
            <person name="Kuwata A."/>
            <person name="Ogata H."/>
        </authorList>
    </citation>
    <scope>NUCLEOTIDE SEQUENCE</scope>
</reference>
<dbReference type="InterPro" id="IPR033133">
    <property type="entry name" value="PUM-HD"/>
</dbReference>
<feature type="compositionally biased region" description="Polar residues" evidence="3">
    <location>
        <begin position="453"/>
        <end position="464"/>
    </location>
</feature>
<dbReference type="Proteomes" id="UP001165082">
    <property type="component" value="Unassembled WGS sequence"/>
</dbReference>
<feature type="region of interest" description="Disordered" evidence="3">
    <location>
        <begin position="14"/>
        <end position="68"/>
    </location>
</feature>
<feature type="repeat" description="Pumilio" evidence="2">
    <location>
        <begin position="331"/>
        <end position="367"/>
    </location>
</feature>
<evidence type="ECO:0000256" key="3">
    <source>
        <dbReference type="SAM" id="MobiDB-lite"/>
    </source>
</evidence>
<dbReference type="InterPro" id="IPR016024">
    <property type="entry name" value="ARM-type_fold"/>
</dbReference>
<dbReference type="EMBL" id="BRXZ01002155">
    <property type="protein sequence ID" value="GMH55721.1"/>
    <property type="molecule type" value="Genomic_DNA"/>
</dbReference>
<dbReference type="GO" id="GO:0005634">
    <property type="term" value="C:nucleus"/>
    <property type="evidence" value="ECO:0007669"/>
    <property type="project" value="TreeGrafter"/>
</dbReference>
<dbReference type="SUPFAM" id="SSF48371">
    <property type="entry name" value="ARM repeat"/>
    <property type="match status" value="1"/>
</dbReference>
<gene>
    <name evidence="5" type="ORF">TrRE_jg2663</name>
</gene>
<dbReference type="PROSITE" id="PS50302">
    <property type="entry name" value="PUM"/>
    <property type="match status" value="4"/>
</dbReference>
<dbReference type="InterPro" id="IPR001313">
    <property type="entry name" value="Pumilio_RNA-bd_rpt"/>
</dbReference>